<comment type="similarity">
    <text evidence="2">Belongs to the FAD-binding oxidoreductase/transferase type 4 family.</text>
</comment>
<dbReference type="Gene3D" id="3.30.70.2190">
    <property type="match status" value="1"/>
</dbReference>
<dbReference type="PANTHER" id="PTHR43716">
    <property type="entry name" value="D-2-HYDROXYGLUTARATE DEHYDROGENASE, MITOCHONDRIAL"/>
    <property type="match status" value="1"/>
</dbReference>
<keyword evidence="3" id="KW-0285">Flavoprotein</keyword>
<dbReference type="EMBL" id="CP033151">
    <property type="protein sequence ID" value="AYO43604.1"/>
    <property type="molecule type" value="Genomic_DNA"/>
</dbReference>
<dbReference type="InterPro" id="IPR004113">
    <property type="entry name" value="FAD-bd_oxidored_4_C"/>
</dbReference>
<evidence type="ECO:0000313" key="9">
    <source>
        <dbReference type="Proteomes" id="UP000269793"/>
    </source>
</evidence>
<dbReference type="InterPro" id="IPR016167">
    <property type="entry name" value="FAD-bd_PCMH_sub1"/>
</dbReference>
<dbReference type="VEuPathDB" id="FungiDB:DNF11_2654"/>
<feature type="domain" description="FAD-binding PCMH-type" evidence="7">
    <location>
        <begin position="83"/>
        <end position="262"/>
    </location>
</feature>
<dbReference type="FunFam" id="3.30.43.10:FF:000011">
    <property type="entry name" value="D-lactate dehydrogenase (Cytochrome)"/>
    <property type="match status" value="1"/>
</dbReference>
<evidence type="ECO:0000256" key="1">
    <source>
        <dbReference type="ARBA" id="ARBA00001974"/>
    </source>
</evidence>
<dbReference type="InterPro" id="IPR016169">
    <property type="entry name" value="FAD-bd_PCMH_sub2"/>
</dbReference>
<dbReference type="InterPro" id="IPR016166">
    <property type="entry name" value="FAD-bd_PCMH"/>
</dbReference>
<dbReference type="AlphaFoldDB" id="A0A3G2S699"/>
<dbReference type="Gene3D" id="1.10.45.10">
    <property type="entry name" value="Vanillyl-alcohol Oxidase, Chain A, domain 4"/>
    <property type="match status" value="1"/>
</dbReference>
<sequence>MWLARWGCVTRPAFAAARRAYSSTPARNPAYASLTPSILKQFASVLSTPQSSLLSTIPSETQQWRVVDDTDLEAYNKDWMGKYIGRSACVLRPKSTEEVSSIMKICAEHGLAVVPQGGSTGLVGGNVPVHDEVVLNLGSMNRVRSFDEATGTLVCDAGCVLQTLDDYLAERGYMMPLDLGAKGSCQIGGNVSTNAGGLRFLRYGSLHGSVLGLEVVLANGEMLPLLQTLRKDNTGIDLKQLFIGSEGSLGIVTGVAISTPKLPNSVNVAMFGVESFDHVCQTARHVRKHCAEILSALEFMDQDSFDRVMHNPSHSFRDPFEKRYPMYVLIETSGSNQDHDQAKLQDLVEDVLENGIVADGVVAQGEKQAQELWSMRELVPESLTAQGKVYKYDVSLPLEHMYELVEVVERRMVDTGMKPALKQPGFVKAVCGYGHVGDCNLHLNVVADQYSNKVEAALEPFIYEQVQAMHGSISAEHGLGVMKADKIGYTKHATAVKYMEEVKRLFDPQRLLNPYKFLPTR</sequence>
<dbReference type="EC" id="1.1.2.4" evidence="8"/>
<evidence type="ECO:0000313" key="8">
    <source>
        <dbReference type="EMBL" id="AYO43604.1"/>
    </source>
</evidence>
<dbReference type="GO" id="GO:0005739">
    <property type="term" value="C:mitochondrion"/>
    <property type="evidence" value="ECO:0007669"/>
    <property type="project" value="TreeGrafter"/>
</dbReference>
<dbReference type="InterPro" id="IPR051264">
    <property type="entry name" value="FAD-oxidored/transferase_4"/>
</dbReference>
<dbReference type="InterPro" id="IPR006094">
    <property type="entry name" value="Oxid_FAD_bind_N"/>
</dbReference>
<keyword evidence="9" id="KW-1185">Reference proteome</keyword>
<dbReference type="PANTHER" id="PTHR43716:SF1">
    <property type="entry name" value="D-2-HYDROXYGLUTARATE DEHYDROGENASE, MITOCHONDRIAL"/>
    <property type="match status" value="1"/>
</dbReference>
<organism evidence="8 9">
    <name type="scientific">Malassezia restricta (strain ATCC 96810 / NBRC 103918 / CBS 7877)</name>
    <name type="common">Seborrheic dermatitis infection agent</name>
    <dbReference type="NCBI Taxonomy" id="425264"/>
    <lineage>
        <taxon>Eukaryota</taxon>
        <taxon>Fungi</taxon>
        <taxon>Dikarya</taxon>
        <taxon>Basidiomycota</taxon>
        <taxon>Ustilaginomycotina</taxon>
        <taxon>Malasseziomycetes</taxon>
        <taxon>Malasseziales</taxon>
        <taxon>Malasseziaceae</taxon>
        <taxon>Malassezia</taxon>
    </lineage>
</organism>
<evidence type="ECO:0000259" key="7">
    <source>
        <dbReference type="PROSITE" id="PS51387"/>
    </source>
</evidence>
<dbReference type="FunFam" id="3.30.70.2190:FF:000001">
    <property type="entry name" value="D-2-hydroxyglutarate dehydrogenase mitochondrial"/>
    <property type="match status" value="1"/>
</dbReference>
<dbReference type="SUPFAM" id="SSF55103">
    <property type="entry name" value="FAD-linked oxidases, C-terminal domain"/>
    <property type="match status" value="1"/>
</dbReference>
<dbReference type="InterPro" id="IPR016171">
    <property type="entry name" value="Vanillyl_alc_oxidase_C-sub2"/>
</dbReference>
<name>A0A3G2S699_MALR7</name>
<protein>
    <submittedName>
        <fullName evidence="8">D-lactate dehydrogenase [cytochrome] 2, mitochondrial</fullName>
        <ecNumber evidence="8">1.1.2.4</ecNumber>
    </submittedName>
</protein>
<evidence type="ECO:0000256" key="6">
    <source>
        <dbReference type="ARBA" id="ARBA00051436"/>
    </source>
</evidence>
<accession>A0A3G2S699</accession>
<evidence type="ECO:0000256" key="4">
    <source>
        <dbReference type="ARBA" id="ARBA00022827"/>
    </source>
</evidence>
<keyword evidence="4" id="KW-0274">FAD</keyword>
<dbReference type="FunFam" id="3.30.465.10:FF:000001">
    <property type="entry name" value="D-2-hydroxyglutarate dehydrogenase, mitochondrial"/>
    <property type="match status" value="1"/>
</dbReference>
<comment type="catalytic activity">
    <reaction evidence="6">
        <text>(R)-lactate + 2 Fe(III)-[cytochrome c] = 2 Fe(II)-[cytochrome c] + pyruvate + 2 H(+)</text>
        <dbReference type="Rhea" id="RHEA:13521"/>
        <dbReference type="Rhea" id="RHEA-COMP:10350"/>
        <dbReference type="Rhea" id="RHEA-COMP:14399"/>
        <dbReference type="ChEBI" id="CHEBI:15361"/>
        <dbReference type="ChEBI" id="CHEBI:15378"/>
        <dbReference type="ChEBI" id="CHEBI:16004"/>
        <dbReference type="ChEBI" id="CHEBI:29033"/>
        <dbReference type="ChEBI" id="CHEBI:29034"/>
        <dbReference type="EC" id="1.1.2.4"/>
    </reaction>
</comment>
<dbReference type="InterPro" id="IPR036318">
    <property type="entry name" value="FAD-bd_PCMH-like_sf"/>
</dbReference>
<dbReference type="Gene3D" id="3.30.43.10">
    <property type="entry name" value="Uridine Diphospho-n-acetylenolpyruvylglucosamine Reductase, domain 2"/>
    <property type="match status" value="1"/>
</dbReference>
<comment type="cofactor">
    <cofactor evidence="1">
        <name>FAD</name>
        <dbReference type="ChEBI" id="CHEBI:57692"/>
    </cofactor>
</comment>
<keyword evidence="5 8" id="KW-0560">Oxidoreductase</keyword>
<evidence type="ECO:0000256" key="5">
    <source>
        <dbReference type="ARBA" id="ARBA00023002"/>
    </source>
</evidence>
<dbReference type="STRING" id="425264.A0A3G2S699"/>
<dbReference type="FunFam" id="3.30.70.2740:FF:000002">
    <property type="entry name" value="D-2-hydroxyglutarate dehydrogenase mitochondrial"/>
    <property type="match status" value="1"/>
</dbReference>
<dbReference type="Gene3D" id="3.30.465.10">
    <property type="match status" value="1"/>
</dbReference>
<dbReference type="GO" id="GO:0004458">
    <property type="term" value="F:D-lactate dehydrogenase (cytochrome) activity"/>
    <property type="evidence" value="ECO:0007669"/>
    <property type="project" value="UniProtKB-EC"/>
</dbReference>
<dbReference type="OrthoDB" id="5332616at2759"/>
<proteinExistence type="inferred from homology"/>
<dbReference type="InterPro" id="IPR016164">
    <property type="entry name" value="FAD-linked_Oxase-like_C"/>
</dbReference>
<dbReference type="Proteomes" id="UP000269793">
    <property type="component" value="Chromosome IV"/>
</dbReference>
<dbReference type="FunFam" id="1.10.45.10:FF:000001">
    <property type="entry name" value="D-lactate dehydrogenase mitochondrial"/>
    <property type="match status" value="1"/>
</dbReference>
<dbReference type="Gene3D" id="3.30.70.2740">
    <property type="match status" value="1"/>
</dbReference>
<dbReference type="PROSITE" id="PS51387">
    <property type="entry name" value="FAD_PCMH"/>
    <property type="match status" value="1"/>
</dbReference>
<dbReference type="GO" id="GO:0071949">
    <property type="term" value="F:FAD binding"/>
    <property type="evidence" value="ECO:0007669"/>
    <property type="project" value="InterPro"/>
</dbReference>
<evidence type="ECO:0000256" key="3">
    <source>
        <dbReference type="ARBA" id="ARBA00022630"/>
    </source>
</evidence>
<dbReference type="Pfam" id="PF01565">
    <property type="entry name" value="FAD_binding_4"/>
    <property type="match status" value="1"/>
</dbReference>
<dbReference type="Pfam" id="PF02913">
    <property type="entry name" value="FAD-oxidase_C"/>
    <property type="match status" value="1"/>
</dbReference>
<gene>
    <name evidence="8" type="primary">DLD2</name>
    <name evidence="8" type="ORF">DNF11_2654</name>
</gene>
<reference evidence="8 9" key="1">
    <citation type="submission" date="2018-10" db="EMBL/GenBank/DDBJ databases">
        <title>Complete genome sequence of Malassezia restricta CBS 7877.</title>
        <authorList>
            <person name="Morand S.C."/>
            <person name="Bertignac M."/>
            <person name="Iltis A."/>
            <person name="Kolder I."/>
            <person name="Pirovano W."/>
            <person name="Jourdain R."/>
            <person name="Clavaud C."/>
        </authorList>
    </citation>
    <scope>NUCLEOTIDE SEQUENCE [LARGE SCALE GENOMIC DNA]</scope>
    <source>
        <strain evidence="8 9">CBS 7877</strain>
    </source>
</reference>
<dbReference type="SUPFAM" id="SSF56176">
    <property type="entry name" value="FAD-binding/transporter-associated domain-like"/>
    <property type="match status" value="1"/>
</dbReference>
<evidence type="ECO:0000256" key="2">
    <source>
        <dbReference type="ARBA" id="ARBA00008000"/>
    </source>
</evidence>